<reference evidence="2" key="1">
    <citation type="submission" date="2021-09" db="EMBL/GenBank/DDBJ databases">
        <title>Fulvivirga sp. isolated from coastal sediment.</title>
        <authorList>
            <person name="Yu H."/>
        </authorList>
    </citation>
    <scope>NUCLEOTIDE SEQUENCE</scope>
    <source>
        <strain evidence="2">1062</strain>
    </source>
</reference>
<evidence type="ECO:0000313" key="3">
    <source>
        <dbReference type="Proteomes" id="UP001139409"/>
    </source>
</evidence>
<evidence type="ECO:0000256" key="1">
    <source>
        <dbReference type="SAM" id="Phobius"/>
    </source>
</evidence>
<proteinExistence type="predicted"/>
<name>A0A9X1HVR2_9BACT</name>
<sequence length="63" mass="7487">MMNSEVLCEILNWLAGIFLFTLFAGLYRPWWVLWWMSIQNRLKVFILYGGGCIIVLLTRLFLC</sequence>
<keyword evidence="1" id="KW-1133">Transmembrane helix</keyword>
<keyword evidence="1" id="KW-0472">Membrane</keyword>
<dbReference type="EMBL" id="JAIXNE010000006">
    <property type="protein sequence ID" value="MCA6078551.1"/>
    <property type="molecule type" value="Genomic_DNA"/>
</dbReference>
<feature type="transmembrane region" description="Helical" evidence="1">
    <location>
        <begin position="12"/>
        <end position="30"/>
    </location>
</feature>
<comment type="caution">
    <text evidence="2">The sequence shown here is derived from an EMBL/GenBank/DDBJ whole genome shotgun (WGS) entry which is preliminary data.</text>
</comment>
<dbReference type="Proteomes" id="UP001139409">
    <property type="component" value="Unassembled WGS sequence"/>
</dbReference>
<organism evidence="2 3">
    <name type="scientific">Fulvivirga sedimenti</name>
    <dbReference type="NCBI Taxonomy" id="2879465"/>
    <lineage>
        <taxon>Bacteria</taxon>
        <taxon>Pseudomonadati</taxon>
        <taxon>Bacteroidota</taxon>
        <taxon>Cytophagia</taxon>
        <taxon>Cytophagales</taxon>
        <taxon>Fulvivirgaceae</taxon>
        <taxon>Fulvivirga</taxon>
    </lineage>
</organism>
<feature type="transmembrane region" description="Helical" evidence="1">
    <location>
        <begin position="42"/>
        <end position="62"/>
    </location>
</feature>
<gene>
    <name evidence="2" type="ORF">LDX50_26995</name>
</gene>
<protein>
    <submittedName>
        <fullName evidence="2">Uncharacterized protein</fullName>
    </submittedName>
</protein>
<dbReference type="AlphaFoldDB" id="A0A9X1HVR2"/>
<keyword evidence="3" id="KW-1185">Reference proteome</keyword>
<evidence type="ECO:0000313" key="2">
    <source>
        <dbReference type="EMBL" id="MCA6078551.1"/>
    </source>
</evidence>
<dbReference type="RefSeq" id="WP_225699408.1">
    <property type="nucleotide sequence ID" value="NZ_JAIXNE010000006.1"/>
</dbReference>
<keyword evidence="1" id="KW-0812">Transmembrane</keyword>
<accession>A0A9X1HVR2</accession>